<proteinExistence type="predicted"/>
<organism evidence="3 4">
    <name type="scientific">Methylobacterium nodulans (strain LMG 21967 / CNCM I-2342 / ORS 2060)</name>
    <dbReference type="NCBI Taxonomy" id="460265"/>
    <lineage>
        <taxon>Bacteria</taxon>
        <taxon>Pseudomonadati</taxon>
        <taxon>Pseudomonadota</taxon>
        <taxon>Alphaproteobacteria</taxon>
        <taxon>Hyphomicrobiales</taxon>
        <taxon>Methylobacteriaceae</taxon>
        <taxon>Methylobacterium</taxon>
    </lineage>
</organism>
<feature type="coiled-coil region" evidence="1">
    <location>
        <begin position="89"/>
        <end position="165"/>
    </location>
</feature>
<reference evidence="4" key="1">
    <citation type="submission" date="2009-01" db="EMBL/GenBank/DDBJ databases">
        <title>Complete sequence of plasmid 6 of Methylobacterium nodulans ORS 2060.</title>
        <authorList>
            <consortium name="US DOE Joint Genome Institute"/>
            <person name="Lucas S."/>
            <person name="Copeland A."/>
            <person name="Lapidus A."/>
            <person name="Glavina del Rio T."/>
            <person name="Dalin E."/>
            <person name="Tice H."/>
            <person name="Bruce D."/>
            <person name="Goodwin L."/>
            <person name="Pitluck S."/>
            <person name="Sims D."/>
            <person name="Brettin T."/>
            <person name="Detter J.C."/>
            <person name="Han C."/>
            <person name="Larimer F."/>
            <person name="Land M."/>
            <person name="Hauser L."/>
            <person name="Kyrpides N."/>
            <person name="Ivanova N."/>
            <person name="Marx C.J."/>
            <person name="Richardson P."/>
        </authorList>
    </citation>
    <scope>NUCLEOTIDE SEQUENCE [LARGE SCALE GENOMIC DNA]</scope>
    <source>
        <strain evidence="4">LMG 21967 / CNCM I-2342 / ORS 2060</strain>
        <plasmid evidence="4">Plasmid pMNOD06</plasmid>
    </source>
</reference>
<geneLocation type="plasmid" evidence="3 4">
    <name>pMNOD06</name>
</geneLocation>
<protein>
    <submittedName>
        <fullName evidence="3">Uncharacterized protein</fullName>
    </submittedName>
</protein>
<dbReference type="RefSeq" id="WP_012631449.1">
    <property type="nucleotide sequence ID" value="NC_011889.1"/>
</dbReference>
<dbReference type="HOGENOM" id="CLU_1617096_0_0_5"/>
<dbReference type="AlphaFoldDB" id="B8IY63"/>
<evidence type="ECO:0000256" key="2">
    <source>
        <dbReference type="SAM" id="MobiDB-lite"/>
    </source>
</evidence>
<dbReference type="OrthoDB" id="8242342at2"/>
<dbReference type="KEGG" id="mno:Mnod_7762"/>
<gene>
    <name evidence="3" type="ordered locus">Mnod_7762</name>
</gene>
<accession>B8IY63</accession>
<sequence length="179" mass="19651">MAASLMGMSIRVMTYDEIASEMGLKPASARQLVRRNGWHRVPGNDGRTRVEVPLDELERHIKDGAETPVEAEETSTADAPESPFEAPLITALSNHIERLERALADAETALSAAAAERGEAQLEAASAREASAQSRAQIDVLSAQLEAAERRAAELAEDRDRWHAAATARRSWWPWRRTG</sequence>
<evidence type="ECO:0000256" key="1">
    <source>
        <dbReference type="SAM" id="Coils"/>
    </source>
</evidence>
<keyword evidence="4" id="KW-1185">Reference proteome</keyword>
<evidence type="ECO:0000313" key="3">
    <source>
        <dbReference type="EMBL" id="ACL63353.1"/>
    </source>
</evidence>
<name>B8IY63_METNO</name>
<evidence type="ECO:0000313" key="4">
    <source>
        <dbReference type="Proteomes" id="UP000008207"/>
    </source>
</evidence>
<dbReference type="EMBL" id="CP001355">
    <property type="protein sequence ID" value="ACL63353.1"/>
    <property type="molecule type" value="Genomic_DNA"/>
</dbReference>
<dbReference type="Proteomes" id="UP000008207">
    <property type="component" value="Plasmid pMNOD06"/>
</dbReference>
<feature type="region of interest" description="Disordered" evidence="2">
    <location>
        <begin position="61"/>
        <end position="84"/>
    </location>
</feature>
<keyword evidence="1" id="KW-0175">Coiled coil</keyword>
<keyword evidence="3" id="KW-0614">Plasmid</keyword>